<dbReference type="KEGG" id="amq:AMETH_0372"/>
<evidence type="ECO:0000256" key="2">
    <source>
        <dbReference type="ARBA" id="ARBA00005336"/>
    </source>
</evidence>
<dbReference type="GO" id="GO:0005975">
    <property type="term" value="P:carbohydrate metabolic process"/>
    <property type="evidence" value="ECO:0007669"/>
    <property type="project" value="InterPro"/>
</dbReference>
<dbReference type="PANTHER" id="PTHR30480">
    <property type="entry name" value="BETA-HEXOSAMINIDASE-RELATED"/>
    <property type="match status" value="1"/>
</dbReference>
<dbReference type="Pfam" id="PF00933">
    <property type="entry name" value="Glyco_hydro_3"/>
    <property type="match status" value="1"/>
</dbReference>
<dbReference type="EC" id="3.2.1.52" evidence="3"/>
<feature type="chain" id="PRO_5038447197" description="beta-N-acetylhexosaminidase" evidence="7">
    <location>
        <begin position="29"/>
        <end position="387"/>
    </location>
</feature>
<dbReference type="InterPro" id="IPR017853">
    <property type="entry name" value="GH"/>
</dbReference>
<keyword evidence="4" id="KW-0378">Hydrolase</keyword>
<feature type="region of interest" description="Disordered" evidence="6">
    <location>
        <begin position="34"/>
        <end position="54"/>
    </location>
</feature>
<dbReference type="AlphaFoldDB" id="A0A076MI97"/>
<accession>A0A076MI97</accession>
<evidence type="ECO:0000256" key="5">
    <source>
        <dbReference type="ARBA" id="ARBA00023295"/>
    </source>
</evidence>
<dbReference type="PANTHER" id="PTHR30480:SF13">
    <property type="entry name" value="BETA-HEXOSAMINIDASE"/>
    <property type="match status" value="1"/>
</dbReference>
<evidence type="ECO:0000256" key="1">
    <source>
        <dbReference type="ARBA" id="ARBA00001231"/>
    </source>
</evidence>
<dbReference type="SUPFAM" id="SSF51445">
    <property type="entry name" value="(Trans)glycosidases"/>
    <property type="match status" value="1"/>
</dbReference>
<dbReference type="GO" id="GO:0009254">
    <property type="term" value="P:peptidoglycan turnover"/>
    <property type="evidence" value="ECO:0007669"/>
    <property type="project" value="TreeGrafter"/>
</dbReference>
<dbReference type="InterPro" id="IPR036962">
    <property type="entry name" value="Glyco_hydro_3_N_sf"/>
</dbReference>
<dbReference type="Proteomes" id="UP000062973">
    <property type="component" value="Chromosome"/>
</dbReference>
<evidence type="ECO:0000259" key="8">
    <source>
        <dbReference type="Pfam" id="PF00933"/>
    </source>
</evidence>
<dbReference type="InterPro" id="IPR001764">
    <property type="entry name" value="Glyco_hydro_3_N"/>
</dbReference>
<feature type="domain" description="Glycoside hydrolase family 3 N-terminal" evidence="8">
    <location>
        <begin position="71"/>
        <end position="382"/>
    </location>
</feature>
<comment type="similarity">
    <text evidence="2">Belongs to the glycosyl hydrolase 3 family.</text>
</comment>
<comment type="catalytic activity">
    <reaction evidence="1">
        <text>Hydrolysis of terminal non-reducing N-acetyl-D-hexosamine residues in N-acetyl-beta-D-hexosaminides.</text>
        <dbReference type="EC" id="3.2.1.52"/>
    </reaction>
</comment>
<dbReference type="EMBL" id="CP009110">
    <property type="protein sequence ID" value="AIJ20464.1"/>
    <property type="molecule type" value="Genomic_DNA"/>
</dbReference>
<keyword evidence="7" id="KW-0732">Signal</keyword>
<gene>
    <name evidence="9" type="ORF">AMETH_0372</name>
</gene>
<feature type="signal peptide" evidence="7">
    <location>
        <begin position="1"/>
        <end position="28"/>
    </location>
</feature>
<dbReference type="OrthoDB" id="9805821at2"/>
<dbReference type="HOGENOM" id="CLU_008392_0_4_11"/>
<evidence type="ECO:0000313" key="10">
    <source>
        <dbReference type="Proteomes" id="UP000062973"/>
    </source>
</evidence>
<evidence type="ECO:0000313" key="9">
    <source>
        <dbReference type="EMBL" id="AIJ20464.1"/>
    </source>
</evidence>
<protein>
    <recommendedName>
        <fullName evidence="3">beta-N-acetylhexosaminidase</fullName>
        <ecNumber evidence="3">3.2.1.52</ecNumber>
    </recommendedName>
</protein>
<evidence type="ECO:0000256" key="4">
    <source>
        <dbReference type="ARBA" id="ARBA00022801"/>
    </source>
</evidence>
<dbReference type="STRING" id="1068978.AMETH_0372"/>
<dbReference type="InterPro" id="IPR050226">
    <property type="entry name" value="NagZ_Beta-hexosaminidase"/>
</dbReference>
<dbReference type="PATRIC" id="fig|1068978.7.peg.395"/>
<evidence type="ECO:0000256" key="7">
    <source>
        <dbReference type="SAM" id="SignalP"/>
    </source>
</evidence>
<evidence type="ECO:0000256" key="6">
    <source>
        <dbReference type="SAM" id="MobiDB-lite"/>
    </source>
</evidence>
<reference evidence="9 10" key="1">
    <citation type="submission" date="2014-07" db="EMBL/GenBank/DDBJ databases">
        <title>Whole Genome Sequence of the Amycolatopsis methanolica 239.</title>
        <authorList>
            <person name="Tang B."/>
        </authorList>
    </citation>
    <scope>NUCLEOTIDE SEQUENCE [LARGE SCALE GENOMIC DNA]</scope>
    <source>
        <strain evidence="9 10">239</strain>
    </source>
</reference>
<feature type="region of interest" description="Disordered" evidence="6">
    <location>
        <begin position="232"/>
        <end position="252"/>
    </location>
</feature>
<organism evidence="9 10">
    <name type="scientific">Amycolatopsis methanolica 239</name>
    <dbReference type="NCBI Taxonomy" id="1068978"/>
    <lineage>
        <taxon>Bacteria</taxon>
        <taxon>Bacillati</taxon>
        <taxon>Actinomycetota</taxon>
        <taxon>Actinomycetes</taxon>
        <taxon>Pseudonocardiales</taxon>
        <taxon>Pseudonocardiaceae</taxon>
        <taxon>Amycolatopsis</taxon>
        <taxon>Amycolatopsis methanolica group</taxon>
    </lineage>
</organism>
<feature type="compositionally biased region" description="Low complexity" evidence="6">
    <location>
        <begin position="34"/>
        <end position="43"/>
    </location>
</feature>
<dbReference type="Gene3D" id="3.20.20.300">
    <property type="entry name" value="Glycoside hydrolase, family 3, N-terminal domain"/>
    <property type="match status" value="1"/>
</dbReference>
<name>A0A076MI97_AMYME</name>
<keyword evidence="10" id="KW-1185">Reference proteome</keyword>
<dbReference type="eggNOG" id="COG1472">
    <property type="taxonomic scope" value="Bacteria"/>
</dbReference>
<evidence type="ECO:0000256" key="3">
    <source>
        <dbReference type="ARBA" id="ARBA00012663"/>
    </source>
</evidence>
<proteinExistence type="inferred from homology"/>
<keyword evidence="5" id="KW-0326">Glycosidase</keyword>
<dbReference type="GO" id="GO:0004563">
    <property type="term" value="F:beta-N-acetylhexosaminidase activity"/>
    <property type="evidence" value="ECO:0007669"/>
    <property type="project" value="UniProtKB-EC"/>
</dbReference>
<dbReference type="RefSeq" id="WP_017986330.1">
    <property type="nucleotide sequence ID" value="NZ_AQUL01000001.1"/>
</dbReference>
<sequence>MRPAKHLTRRLLLVLAAGALLAAVVVYAGGDEAEQQPPAAAPTTAPPPQPRIAAAEGPDACATVIGELTPRQRLAQLVVVGVDASDPQGAADVVGTEQVGGIFLGGNATALLENKALDQVQQAGRLPVSVAVDDEGGRVQRLDDLDGSIPSAREMAATMTTGEVRELARERGRAMAARGVTVDYAPVLDLTDAAAGDVIGDRSFSADPDTAHRYAQAFAAGLEDAGIQPVLKHFPGHGHATGDSHKGSVTTPPLAELRENDLVPYRNLADFGSAAVMVGHLDVPGLTGGEPASLSPAAYQLLRGEFGFDGPVLTDDLGAMKAVTQRYPLPQAVVKAVQSGADQALWSSGGRVSTVLDAMEQATADGTLPAERVTDALTTVLRAKHAC</sequence>